<evidence type="ECO:0000313" key="2">
    <source>
        <dbReference type="EMBL" id="ETI52324.1"/>
    </source>
</evidence>
<dbReference type="AlphaFoldDB" id="V9FLJ3"/>
<dbReference type="HOGENOM" id="CLU_2965888_0_0_1"/>
<dbReference type="Proteomes" id="UP000018721">
    <property type="component" value="Unassembled WGS sequence"/>
</dbReference>
<evidence type="ECO:0000313" key="3">
    <source>
        <dbReference type="Proteomes" id="UP000018721"/>
    </source>
</evidence>
<feature type="region of interest" description="Disordered" evidence="1">
    <location>
        <begin position="1"/>
        <end position="21"/>
    </location>
</feature>
<gene>
    <name evidence="2" type="ORF">F443_04520</name>
</gene>
<organism evidence="2 3">
    <name type="scientific">Phytophthora nicotianae P1569</name>
    <dbReference type="NCBI Taxonomy" id="1317065"/>
    <lineage>
        <taxon>Eukaryota</taxon>
        <taxon>Sar</taxon>
        <taxon>Stramenopiles</taxon>
        <taxon>Oomycota</taxon>
        <taxon>Peronosporomycetes</taxon>
        <taxon>Peronosporales</taxon>
        <taxon>Peronosporaceae</taxon>
        <taxon>Phytophthora</taxon>
    </lineage>
</organism>
<name>V9FLJ3_PHYNI</name>
<proteinExistence type="predicted"/>
<dbReference type="EMBL" id="ANIZ01000822">
    <property type="protein sequence ID" value="ETI52324.1"/>
    <property type="molecule type" value="Genomic_DNA"/>
</dbReference>
<evidence type="ECO:0000256" key="1">
    <source>
        <dbReference type="SAM" id="MobiDB-lite"/>
    </source>
</evidence>
<reference evidence="2 3" key="1">
    <citation type="submission" date="2013-11" db="EMBL/GenBank/DDBJ databases">
        <title>The Genome Sequence of Phytophthora parasitica P1569.</title>
        <authorList>
            <consortium name="The Broad Institute Genomics Platform"/>
            <person name="Russ C."/>
            <person name="Tyler B."/>
            <person name="Panabieres F."/>
            <person name="Shan W."/>
            <person name="Tripathy S."/>
            <person name="Grunwald N."/>
            <person name="Machado M."/>
            <person name="Johnson C.S."/>
            <person name="Arredondo F."/>
            <person name="Hong C."/>
            <person name="Coffey M."/>
            <person name="Young S.K."/>
            <person name="Zeng Q."/>
            <person name="Gargeya S."/>
            <person name="Fitzgerald M."/>
            <person name="Abouelleil A."/>
            <person name="Alvarado L."/>
            <person name="Chapman S.B."/>
            <person name="Gainer-Dewar J."/>
            <person name="Goldberg J."/>
            <person name="Griggs A."/>
            <person name="Gujja S."/>
            <person name="Hansen M."/>
            <person name="Howarth C."/>
            <person name="Imamovic A."/>
            <person name="Ireland A."/>
            <person name="Larimer J."/>
            <person name="McCowan C."/>
            <person name="Murphy C."/>
            <person name="Pearson M."/>
            <person name="Poon T.W."/>
            <person name="Priest M."/>
            <person name="Roberts A."/>
            <person name="Saif S."/>
            <person name="Shea T."/>
            <person name="Sykes S."/>
            <person name="Wortman J."/>
            <person name="Nusbaum C."/>
            <person name="Birren B."/>
        </authorList>
    </citation>
    <scope>NUCLEOTIDE SEQUENCE [LARGE SCALE GENOMIC DNA]</scope>
    <source>
        <strain evidence="2 3">P1569</strain>
    </source>
</reference>
<keyword evidence="3" id="KW-1185">Reference proteome</keyword>
<comment type="caution">
    <text evidence="2">The sequence shown here is derived from an EMBL/GenBank/DDBJ whole genome shotgun (WGS) entry which is preliminary data.</text>
</comment>
<sequence>MARQHHLPLASELGSSAVSGTGASWVGARRQEKLVHWKMTQMRLPAWRPTEIFDAFRLE</sequence>
<protein>
    <submittedName>
        <fullName evidence="2">Uncharacterized protein</fullName>
    </submittedName>
</protein>
<accession>V9FLJ3</accession>